<evidence type="ECO:0000313" key="3">
    <source>
        <dbReference type="Proteomes" id="UP000297253"/>
    </source>
</evidence>
<reference evidence="2 3" key="1">
    <citation type="submission" date="2019-03" db="EMBL/GenBank/DDBJ databases">
        <title>Diversity of the mouse oral microbiome.</title>
        <authorList>
            <person name="Joseph S."/>
            <person name="Aduse-Opoku J."/>
            <person name="Curtis M."/>
            <person name="Wade W."/>
            <person name="Hashim A."/>
        </authorList>
    </citation>
    <scope>NUCLEOTIDE SEQUENCE [LARGE SCALE GENOMIC DNA]</scope>
    <source>
        <strain evidence="2 3">WM131</strain>
    </source>
</reference>
<sequence>MKRFVSYLPEVSVFLVSLVSLISWILNDLGILNVPDWYLSLNIPTIALFIMMMILIYKEEKKDDAQ</sequence>
<protein>
    <recommendedName>
        <fullName evidence="4">Bacteriocin immunity protein</fullName>
    </recommendedName>
</protein>
<dbReference type="Proteomes" id="UP000297253">
    <property type="component" value="Unassembled WGS sequence"/>
</dbReference>
<keyword evidence="1" id="KW-0812">Transmembrane</keyword>
<feature type="transmembrane region" description="Helical" evidence="1">
    <location>
        <begin position="7"/>
        <end position="26"/>
    </location>
</feature>
<dbReference type="RefSeq" id="WP_135182813.1">
    <property type="nucleotide sequence ID" value="NZ_JADGKZ010000023.1"/>
</dbReference>
<dbReference type="AlphaFoldDB" id="A0A4Y9J7J2"/>
<proteinExistence type="predicted"/>
<dbReference type="EMBL" id="SPPD01000023">
    <property type="protein sequence ID" value="TFU96812.1"/>
    <property type="molecule type" value="Genomic_DNA"/>
</dbReference>
<evidence type="ECO:0000313" key="2">
    <source>
        <dbReference type="EMBL" id="TFU96812.1"/>
    </source>
</evidence>
<gene>
    <name evidence="2" type="ORF">E4T82_10880</name>
</gene>
<dbReference type="OrthoDB" id="2224534at2"/>
<evidence type="ECO:0000256" key="1">
    <source>
        <dbReference type="SAM" id="Phobius"/>
    </source>
</evidence>
<keyword evidence="1" id="KW-1133">Transmembrane helix</keyword>
<accession>A0A4Y9J7J2</accession>
<feature type="transmembrane region" description="Helical" evidence="1">
    <location>
        <begin position="38"/>
        <end position="57"/>
    </location>
</feature>
<organism evidence="2 3">
    <name type="scientific">Streptococcus cuniculi</name>
    <dbReference type="NCBI Taxonomy" id="1432788"/>
    <lineage>
        <taxon>Bacteria</taxon>
        <taxon>Bacillati</taxon>
        <taxon>Bacillota</taxon>
        <taxon>Bacilli</taxon>
        <taxon>Lactobacillales</taxon>
        <taxon>Streptococcaceae</taxon>
        <taxon>Streptococcus</taxon>
    </lineage>
</organism>
<name>A0A4Y9J7J2_9STRE</name>
<comment type="caution">
    <text evidence="2">The sequence shown here is derived from an EMBL/GenBank/DDBJ whole genome shotgun (WGS) entry which is preliminary data.</text>
</comment>
<evidence type="ECO:0008006" key="4">
    <source>
        <dbReference type="Google" id="ProtNLM"/>
    </source>
</evidence>
<keyword evidence="1" id="KW-0472">Membrane</keyword>